<dbReference type="EMBL" id="JANAWD010000075">
    <property type="protein sequence ID" value="KAJ3488066.1"/>
    <property type="molecule type" value="Genomic_DNA"/>
</dbReference>
<accession>A0AAD5YJD0</accession>
<evidence type="ECO:0000313" key="1">
    <source>
        <dbReference type="EMBL" id="KAJ3488066.1"/>
    </source>
</evidence>
<evidence type="ECO:0000313" key="2">
    <source>
        <dbReference type="Proteomes" id="UP001212997"/>
    </source>
</evidence>
<dbReference type="AlphaFoldDB" id="A0AAD5YJD0"/>
<name>A0AAD5YJD0_9APHY</name>
<dbReference type="Proteomes" id="UP001212997">
    <property type="component" value="Unassembled WGS sequence"/>
</dbReference>
<proteinExistence type="predicted"/>
<sequence length="142" mass="16971">MNGVENNGIFMPEPTWTYMFGLIAETNPNTIRCLRFMWLIAFPEPEDNGIVRSGEWEHLFRLTERFPYLRKVEFYWYDPVEWFTMRNRRFDMDVDGSEGLMEDPSTINPRDRLRRACDIVRSSLRRLDQKGILSFSDSYGIL</sequence>
<gene>
    <name evidence="1" type="ORF">NLI96_g3105</name>
</gene>
<protein>
    <submittedName>
        <fullName evidence="1">Uncharacterized protein</fullName>
    </submittedName>
</protein>
<comment type="caution">
    <text evidence="1">The sequence shown here is derived from an EMBL/GenBank/DDBJ whole genome shotgun (WGS) entry which is preliminary data.</text>
</comment>
<organism evidence="1 2">
    <name type="scientific">Meripilus lineatus</name>
    <dbReference type="NCBI Taxonomy" id="2056292"/>
    <lineage>
        <taxon>Eukaryota</taxon>
        <taxon>Fungi</taxon>
        <taxon>Dikarya</taxon>
        <taxon>Basidiomycota</taxon>
        <taxon>Agaricomycotina</taxon>
        <taxon>Agaricomycetes</taxon>
        <taxon>Polyporales</taxon>
        <taxon>Meripilaceae</taxon>
        <taxon>Meripilus</taxon>
    </lineage>
</organism>
<reference evidence="1" key="1">
    <citation type="submission" date="2022-07" db="EMBL/GenBank/DDBJ databases">
        <title>Genome Sequence of Physisporinus lineatus.</title>
        <authorList>
            <person name="Buettner E."/>
        </authorList>
    </citation>
    <scope>NUCLEOTIDE SEQUENCE</scope>
    <source>
        <strain evidence="1">VT162</strain>
    </source>
</reference>
<keyword evidence="2" id="KW-1185">Reference proteome</keyword>